<sequence length="158" mass="17582">MQGHGGIEGLSPGGHIAIRRAPGTATLLKLFPVLEDHRRYRPSQARREGFCKSARSCQPQQQLGQEAVLKGFSWSHSELKKAQPSRLPPAVPKSPTEGPLLFNIGTHRVHVQCHCGSETTVPRLQTLTTNLDAQAHSRCRFSRFQRSKCLQQSMHTVK</sequence>
<protein>
    <submittedName>
        <fullName evidence="1">Uncharacterized protein</fullName>
    </submittedName>
</protein>
<proteinExistence type="predicted"/>
<comment type="caution">
    <text evidence="1">The sequence shown here is derived from an EMBL/GenBank/DDBJ whole genome shotgun (WGS) entry which is preliminary data.</text>
</comment>
<organism evidence="1 2">
    <name type="scientific">Symbiochloris irregularis</name>
    <dbReference type="NCBI Taxonomy" id="706552"/>
    <lineage>
        <taxon>Eukaryota</taxon>
        <taxon>Viridiplantae</taxon>
        <taxon>Chlorophyta</taxon>
        <taxon>core chlorophytes</taxon>
        <taxon>Trebouxiophyceae</taxon>
        <taxon>Trebouxiales</taxon>
        <taxon>Trebouxiaceae</taxon>
        <taxon>Symbiochloris</taxon>
    </lineage>
</organism>
<dbReference type="AlphaFoldDB" id="A0AAW1NDP5"/>
<reference evidence="1 2" key="1">
    <citation type="journal article" date="2024" name="Nat. Commun.">
        <title>Phylogenomics reveals the evolutionary origins of lichenization in chlorophyte algae.</title>
        <authorList>
            <person name="Puginier C."/>
            <person name="Libourel C."/>
            <person name="Otte J."/>
            <person name="Skaloud P."/>
            <person name="Haon M."/>
            <person name="Grisel S."/>
            <person name="Petersen M."/>
            <person name="Berrin J.G."/>
            <person name="Delaux P.M."/>
            <person name="Dal Grande F."/>
            <person name="Keller J."/>
        </authorList>
    </citation>
    <scope>NUCLEOTIDE SEQUENCE [LARGE SCALE GENOMIC DNA]</scope>
    <source>
        <strain evidence="1 2">SAG 2036</strain>
    </source>
</reference>
<accession>A0AAW1NDP5</accession>
<evidence type="ECO:0000313" key="2">
    <source>
        <dbReference type="Proteomes" id="UP001465755"/>
    </source>
</evidence>
<feature type="non-terminal residue" evidence="1">
    <location>
        <position position="158"/>
    </location>
</feature>
<keyword evidence="2" id="KW-1185">Reference proteome</keyword>
<evidence type="ECO:0000313" key="1">
    <source>
        <dbReference type="EMBL" id="KAK9784694.1"/>
    </source>
</evidence>
<dbReference type="Proteomes" id="UP001465755">
    <property type="component" value="Unassembled WGS sequence"/>
</dbReference>
<gene>
    <name evidence="1" type="ORF">WJX73_007805</name>
</gene>
<name>A0AAW1NDP5_9CHLO</name>
<dbReference type="EMBL" id="JALJOQ010000335">
    <property type="protein sequence ID" value="KAK9784694.1"/>
    <property type="molecule type" value="Genomic_DNA"/>
</dbReference>